<evidence type="ECO:0000313" key="4">
    <source>
        <dbReference type="EMBL" id="CAH3162522.1"/>
    </source>
</evidence>
<feature type="compositionally biased region" description="Acidic residues" evidence="3">
    <location>
        <begin position="142"/>
        <end position="171"/>
    </location>
</feature>
<evidence type="ECO:0000256" key="1">
    <source>
        <dbReference type="ARBA" id="ARBA00023125"/>
    </source>
</evidence>
<evidence type="ECO:0000313" key="5">
    <source>
        <dbReference type="Proteomes" id="UP001159405"/>
    </source>
</evidence>
<proteinExistence type="predicted"/>
<feature type="compositionally biased region" description="Basic residues" evidence="3">
    <location>
        <begin position="60"/>
        <end position="82"/>
    </location>
</feature>
<keyword evidence="1" id="KW-0238">DNA-binding</keyword>
<feature type="compositionally biased region" description="Basic and acidic residues" evidence="3">
    <location>
        <begin position="590"/>
        <end position="608"/>
    </location>
</feature>
<organism evidence="4 5">
    <name type="scientific">Porites lobata</name>
    <dbReference type="NCBI Taxonomy" id="104759"/>
    <lineage>
        <taxon>Eukaryota</taxon>
        <taxon>Metazoa</taxon>
        <taxon>Cnidaria</taxon>
        <taxon>Anthozoa</taxon>
        <taxon>Hexacorallia</taxon>
        <taxon>Scleractinia</taxon>
        <taxon>Fungiina</taxon>
        <taxon>Poritidae</taxon>
        <taxon>Porites</taxon>
    </lineage>
</organism>
<protein>
    <recommendedName>
        <fullName evidence="6">Tyr recombinase domain-containing protein</fullName>
    </recommendedName>
</protein>
<accession>A0ABN8QDX8</accession>
<sequence>SNAKSSKAAKRSHHKKQCCQVPGCKFEGYDLKRHIQSHVRKGEISQQNVGKLTSIMSRGQKQRGRSAQRNKSGQPKKGRFRKWCPVPGCDRTVVNVGRHLSSSKQHNIQKNSSHYVRLLKTAKRYTGTAELQAYLATSNESAESEEEEDDEEEDQKEEEEDQKEEEFQIEEGSDKGSQSGDNIDENQEADDDEDFEEDDNEDSEESDYEDSENEKETAEKFFTATKFKNNRHQWLVGFYDYLSRPSAGHKKKGIKLQHAGQIKNILEFIDSKGDDIKCLANDEGDAVWKRFVVPSLESQSKKSGTIISYLTSFEMFLKYVTNPRYNRSGPPLYQAYIDTLVAVLPEIKGWRSTVDSQSQAEKNQRWLDESAGLLTPEEITALKESRPYSDGIKAINEAGQGKILSQQEFTSARDVLLVRFTTDNATRPGPLNNAKLSDYEKAETSGGNRIMLIPKHKRAKDGPAILGMKPDLQDLMEIYVNKIRPQVAERNEDHLFVTVEGKKFPEGTIGRRVQSLFEKAKVRDGKRFAHVSVRKFVTTKTKEKGTQQEAAIVQRVMAHSSVTAERSYVRTNLTELGSKALHIIERVTGENENNKKAESEDSRAKKQDINATTSTQERSVTVETVAATKPTDDSQDSGGPKGNTAAATSTLGRTVTEQPSNAAETASRSSYSVSLLSSEVLPPTPGRALTDKQKEAIKKVFNREITAGTKVSKATVQNRCCTTPVLAVLASSLKKVKQVVNHVNYIIDSSPKSLPTELPKPTTSKVHGWLDEFDDRSTRSSGKRQEWDEADTTALEKTFKKYPSLPSTAQIKGILRDQRNLADILDREGWTRVYTKIKNIFKKKAKK</sequence>
<keyword evidence="2" id="KW-0233">DNA recombination</keyword>
<dbReference type="Gene3D" id="1.10.443.10">
    <property type="entry name" value="Intergrase catalytic core"/>
    <property type="match status" value="1"/>
</dbReference>
<keyword evidence="5" id="KW-1185">Reference proteome</keyword>
<evidence type="ECO:0008006" key="6">
    <source>
        <dbReference type="Google" id="ProtNLM"/>
    </source>
</evidence>
<dbReference type="Proteomes" id="UP001159405">
    <property type="component" value="Unassembled WGS sequence"/>
</dbReference>
<dbReference type="InterPro" id="IPR013762">
    <property type="entry name" value="Integrase-like_cat_sf"/>
</dbReference>
<reference evidence="4 5" key="1">
    <citation type="submission" date="2022-05" db="EMBL/GenBank/DDBJ databases">
        <authorList>
            <consortium name="Genoscope - CEA"/>
            <person name="William W."/>
        </authorList>
    </citation>
    <scope>NUCLEOTIDE SEQUENCE [LARGE SCALE GENOMIC DNA]</scope>
</reference>
<feature type="compositionally biased region" description="Polar residues" evidence="3">
    <location>
        <begin position="645"/>
        <end position="666"/>
    </location>
</feature>
<dbReference type="PANTHER" id="PTHR30349">
    <property type="entry name" value="PHAGE INTEGRASE-RELATED"/>
    <property type="match status" value="1"/>
</dbReference>
<feature type="region of interest" description="Disordered" evidence="3">
    <location>
        <begin position="57"/>
        <end position="82"/>
    </location>
</feature>
<feature type="region of interest" description="Disordered" evidence="3">
    <location>
        <begin position="136"/>
        <end position="217"/>
    </location>
</feature>
<feature type="region of interest" description="Disordered" evidence="3">
    <location>
        <begin position="590"/>
        <end position="688"/>
    </location>
</feature>
<dbReference type="EMBL" id="CALNXK010000123">
    <property type="protein sequence ID" value="CAH3162522.1"/>
    <property type="molecule type" value="Genomic_DNA"/>
</dbReference>
<evidence type="ECO:0000256" key="3">
    <source>
        <dbReference type="SAM" id="MobiDB-lite"/>
    </source>
</evidence>
<dbReference type="InterPro" id="IPR050090">
    <property type="entry name" value="Tyrosine_recombinase_XerCD"/>
</dbReference>
<name>A0ABN8QDX8_9CNID</name>
<gene>
    <name evidence="4" type="ORF">PLOB_00005369</name>
</gene>
<feature type="compositionally biased region" description="Polar residues" evidence="3">
    <location>
        <begin position="609"/>
        <end position="622"/>
    </location>
</feature>
<feature type="compositionally biased region" description="Acidic residues" evidence="3">
    <location>
        <begin position="182"/>
        <end position="213"/>
    </location>
</feature>
<dbReference type="PANTHER" id="PTHR30349:SF41">
    <property type="entry name" value="INTEGRASE_RECOMBINASE PROTEIN MJ0367-RELATED"/>
    <property type="match status" value="1"/>
</dbReference>
<dbReference type="InterPro" id="IPR011010">
    <property type="entry name" value="DNA_brk_join_enz"/>
</dbReference>
<comment type="caution">
    <text evidence="4">The sequence shown here is derived from an EMBL/GenBank/DDBJ whole genome shotgun (WGS) entry which is preliminary data.</text>
</comment>
<evidence type="ECO:0000256" key="2">
    <source>
        <dbReference type="ARBA" id="ARBA00023172"/>
    </source>
</evidence>
<dbReference type="CDD" id="cd00397">
    <property type="entry name" value="DNA_BRE_C"/>
    <property type="match status" value="1"/>
</dbReference>
<feature type="compositionally biased region" description="Low complexity" evidence="3">
    <location>
        <begin position="667"/>
        <end position="681"/>
    </location>
</feature>
<dbReference type="SUPFAM" id="SSF56349">
    <property type="entry name" value="DNA breaking-rejoining enzymes"/>
    <property type="match status" value="1"/>
</dbReference>
<feature type="non-terminal residue" evidence="4">
    <location>
        <position position="1"/>
    </location>
</feature>